<reference evidence="1 2" key="2">
    <citation type="submission" date="2014-05" db="EMBL/GenBank/DDBJ databases">
        <title>Genome sequence of Streptococcus gallolyticus.</title>
        <authorList>
            <person name="Del Campo R."/>
        </authorList>
    </citation>
    <scope>NUCLEOTIDE SEQUENCE [LARGE SCALE GENOMIC DNA]</scope>
    <source>
        <strain evidence="1 2">LMG17956</strain>
    </source>
</reference>
<proteinExistence type="predicted"/>
<accession>A0A060RGX4</accession>
<evidence type="ECO:0000313" key="1">
    <source>
        <dbReference type="EMBL" id="CDO17901.1"/>
    </source>
</evidence>
<dbReference type="AlphaFoldDB" id="A0A060RGX4"/>
<protein>
    <submittedName>
        <fullName evidence="1">Rhamnan synthesis protein F</fullName>
    </submittedName>
</protein>
<gene>
    <name evidence="1" type="ORF">BN963_SGAL_01095</name>
</gene>
<evidence type="ECO:0000313" key="2">
    <source>
        <dbReference type="Proteomes" id="UP000027584"/>
    </source>
</evidence>
<dbReference type="EMBL" id="CCBC010000144">
    <property type="protein sequence ID" value="CDO17901.1"/>
    <property type="molecule type" value="Genomic_DNA"/>
</dbReference>
<name>A0A060RGX4_9STRE</name>
<organism evidence="1 2">
    <name type="scientific">Streptococcus gallolyticus</name>
    <dbReference type="NCBI Taxonomy" id="315405"/>
    <lineage>
        <taxon>Bacteria</taxon>
        <taxon>Bacillati</taxon>
        <taxon>Bacillota</taxon>
        <taxon>Bacilli</taxon>
        <taxon>Lactobacillales</taxon>
        <taxon>Streptococcaceae</taxon>
        <taxon>Streptococcus</taxon>
    </lineage>
</organism>
<sequence>MNRMLLYVHYNKFNELSPHVLYQLGKLRPLFSSICFISNSQLTEDAIEKLQCERLVDYLIQRQNEGYDFAAWKEGILSLFDNIRSFDSLTLMNDTCFGPLWSIQPIFDEFESDDTVDFWGLTNHAACQIKGGSYVAEHLQSYFLSFKAHVVKSKAFEDFWLNVEAFSNVQRVIDIYESKLTKNLVEAGFSYRSLLDLSKKPELGNVSIFRPDLVLQSGVPFVKIKSFSYASHMAPFVMKDIEENSDYPSGLIINHLSDILLPSESFLLPYKILRNYDNVTEQVSRETLVHLHFSTLNGLENIKNFFINHKQFELIISADSKELLQTLKRAFCQEDITILKFSLIKNVTDWQNFVNDVVLSLDRDYLAYMHVSDFFSNQLIDYWSLGELLDVMFSSEKEVKKAFYVDKKLGLVIPDLLSYERYKNNQVAFENEKGVLDKLDISEFELANPMLKRSLSAYWIRTEVLKKLVSHNIDLSFSDFEKILPIINWKRRFDFALLPNKKDLPAFIDANRAGKMLLASELDVPVSINYPVSAKTVLRFFGKATLLTLRYFLKRLNLIKLVKEKFNK</sequence>
<dbReference type="Pfam" id="PF05045">
    <property type="entry name" value="RgpF"/>
    <property type="match status" value="1"/>
</dbReference>
<comment type="caution">
    <text evidence="1">The sequence shown here is derived from an EMBL/GenBank/DDBJ whole genome shotgun (WGS) entry which is preliminary data.</text>
</comment>
<dbReference type="Proteomes" id="UP000027584">
    <property type="component" value="Unassembled WGS sequence"/>
</dbReference>
<dbReference type="InterPro" id="IPR007739">
    <property type="entry name" value="RgpF"/>
</dbReference>
<reference evidence="1 2" key="1">
    <citation type="submission" date="2014-02" db="EMBL/GenBank/DDBJ databases">
        <authorList>
            <person name="Manrique M."/>
        </authorList>
    </citation>
    <scope>NUCLEOTIDE SEQUENCE [LARGE SCALE GENOMIC DNA]</scope>
    <source>
        <strain evidence="1 2">LMG17956</strain>
    </source>
</reference>